<dbReference type="GO" id="GO:0030694">
    <property type="term" value="C:bacterial-type flagellum basal body, rod"/>
    <property type="evidence" value="ECO:0007669"/>
    <property type="project" value="InterPro"/>
</dbReference>
<evidence type="ECO:0000259" key="7">
    <source>
        <dbReference type="Pfam" id="PF00460"/>
    </source>
</evidence>
<keyword evidence="4 6" id="KW-0975">Bacterial flagellum</keyword>
<dbReference type="PANTHER" id="PTHR30435:SF12">
    <property type="entry name" value="FLAGELLAR BASAL BODY ROD PROTEIN FLGB"/>
    <property type="match status" value="1"/>
</dbReference>
<evidence type="ECO:0000256" key="1">
    <source>
        <dbReference type="ARBA" id="ARBA00004117"/>
    </source>
</evidence>
<evidence type="ECO:0000256" key="4">
    <source>
        <dbReference type="ARBA" id="ARBA00023143"/>
    </source>
</evidence>
<evidence type="ECO:0000256" key="3">
    <source>
        <dbReference type="ARBA" id="ARBA00014376"/>
    </source>
</evidence>
<evidence type="ECO:0000313" key="8">
    <source>
        <dbReference type="EMBL" id="SHJ69115.1"/>
    </source>
</evidence>
<evidence type="ECO:0000313" key="9">
    <source>
        <dbReference type="Proteomes" id="UP000184082"/>
    </source>
</evidence>
<dbReference type="RefSeq" id="WP_072965487.1">
    <property type="nucleotide sequence ID" value="NZ_FRAJ01000003.1"/>
</dbReference>
<dbReference type="Pfam" id="PF00460">
    <property type="entry name" value="Flg_bb_rod"/>
    <property type="match status" value="1"/>
</dbReference>
<keyword evidence="8" id="KW-0966">Cell projection</keyword>
<dbReference type="EMBL" id="FRAJ01000003">
    <property type="protein sequence ID" value="SHJ69115.1"/>
    <property type="molecule type" value="Genomic_DNA"/>
</dbReference>
<dbReference type="PANTHER" id="PTHR30435">
    <property type="entry name" value="FLAGELLAR PROTEIN"/>
    <property type="match status" value="1"/>
</dbReference>
<dbReference type="GO" id="GO:0071978">
    <property type="term" value="P:bacterial-type flagellum-dependent swarming motility"/>
    <property type="evidence" value="ECO:0007669"/>
    <property type="project" value="TreeGrafter"/>
</dbReference>
<comment type="similarity">
    <text evidence="2 6">Belongs to the flagella basal body rod proteins family.</text>
</comment>
<comment type="subunit">
    <text evidence="6">The basal body constitutes a major portion of the flagellar organelle and consists of a number of rings mounted on a central rod.</text>
</comment>
<evidence type="ECO:0000256" key="2">
    <source>
        <dbReference type="ARBA" id="ARBA00009677"/>
    </source>
</evidence>
<comment type="subcellular location">
    <subcellularLocation>
        <location evidence="1 6">Bacterial flagellum basal body</location>
    </subcellularLocation>
</comment>
<comment type="function">
    <text evidence="5 6">Structural component of flagellum, the bacterial motility apparatus. Part of the rod structure of flagellar basal body.</text>
</comment>
<keyword evidence="8" id="KW-0282">Flagellum</keyword>
<dbReference type="PROSITE" id="PS00588">
    <property type="entry name" value="FLAGELLA_BB_ROD"/>
    <property type="match status" value="1"/>
</dbReference>
<dbReference type="STRING" id="1121266.SAMN02745883_00165"/>
<feature type="domain" description="Flagellar basal body rod protein N-terminal" evidence="7">
    <location>
        <begin position="14"/>
        <end position="39"/>
    </location>
</feature>
<dbReference type="Proteomes" id="UP000184082">
    <property type="component" value="Unassembled WGS sequence"/>
</dbReference>
<proteinExistence type="inferred from homology"/>
<evidence type="ECO:0000256" key="5">
    <source>
        <dbReference type="ARBA" id="ARBA00024934"/>
    </source>
</evidence>
<dbReference type="PIRSF" id="PIRSF002889">
    <property type="entry name" value="Rod_FlgB"/>
    <property type="match status" value="1"/>
</dbReference>
<dbReference type="InterPro" id="IPR019776">
    <property type="entry name" value="Flagellar_basal_body_rod_CS"/>
</dbReference>
<organism evidence="8 9">
    <name type="scientific">Caminicella sporogenes DSM 14501</name>
    <dbReference type="NCBI Taxonomy" id="1121266"/>
    <lineage>
        <taxon>Bacteria</taxon>
        <taxon>Bacillati</taxon>
        <taxon>Bacillota</taxon>
        <taxon>Clostridia</taxon>
        <taxon>Peptostreptococcales</taxon>
        <taxon>Caminicellaceae</taxon>
        <taxon>Caminicella</taxon>
    </lineage>
</organism>
<accession>A0A1M6LDF2</accession>
<reference evidence="8 9" key="1">
    <citation type="submission" date="2016-11" db="EMBL/GenBank/DDBJ databases">
        <authorList>
            <person name="Jaros S."/>
            <person name="Januszkiewicz K."/>
            <person name="Wedrychowicz H."/>
        </authorList>
    </citation>
    <scope>NUCLEOTIDE SEQUENCE [LARGE SCALE GENOMIC DNA]</scope>
    <source>
        <strain evidence="8 9">DSM 14501</strain>
    </source>
</reference>
<dbReference type="NCBIfam" id="TIGR01396">
    <property type="entry name" value="FlgB"/>
    <property type="match status" value="1"/>
</dbReference>
<name>A0A1M6LDF2_9FIRM</name>
<gene>
    <name evidence="8" type="ORF">SAMN02745883_00165</name>
</gene>
<dbReference type="InterPro" id="IPR001444">
    <property type="entry name" value="Flag_bb_rod_N"/>
</dbReference>
<keyword evidence="9" id="KW-1185">Reference proteome</keyword>
<keyword evidence="8" id="KW-0969">Cilium</keyword>
<dbReference type="AlphaFoldDB" id="A0A1M6LDF2"/>
<protein>
    <recommendedName>
        <fullName evidence="3 6">Flagellar basal body rod protein FlgB</fullName>
    </recommendedName>
</protein>
<dbReference type="InterPro" id="IPR006300">
    <property type="entry name" value="FlgB"/>
</dbReference>
<evidence type="ECO:0000256" key="6">
    <source>
        <dbReference type="PIRNR" id="PIRNR002889"/>
    </source>
</evidence>
<sequence length="135" mass="15703">MLDKTFKDISIYQKALSAAWLRNEAISNNIANVNTPGYKRKDVKFEKILKEFLNDNSFKLKTTHPKHISNKNDIEDIEIQITTEYNTSFRKDENNVNIDTEMAELAKNTIKFNALIKQLNGKLHRIKMCITDGRK</sequence>